<feature type="domain" description="DUF2135" evidence="1">
    <location>
        <begin position="184"/>
        <end position="231"/>
    </location>
</feature>
<reference evidence="2" key="1">
    <citation type="submission" date="2018-05" db="EMBL/GenBank/DDBJ databases">
        <authorList>
            <person name="Lanie J.A."/>
            <person name="Ng W.-L."/>
            <person name="Kazmierczak K.M."/>
            <person name="Andrzejewski T.M."/>
            <person name="Davidsen T.M."/>
            <person name="Wayne K.J."/>
            <person name="Tettelin H."/>
            <person name="Glass J.I."/>
            <person name="Rusch D."/>
            <person name="Podicherti R."/>
            <person name="Tsui H.-C.T."/>
            <person name="Winkler M.E."/>
        </authorList>
    </citation>
    <scope>NUCLEOTIDE SEQUENCE</scope>
</reference>
<dbReference type="Pfam" id="PF09906">
    <property type="entry name" value="DUF2135"/>
    <property type="match status" value="1"/>
</dbReference>
<evidence type="ECO:0000259" key="1">
    <source>
        <dbReference type="Pfam" id="PF09906"/>
    </source>
</evidence>
<protein>
    <recommendedName>
        <fullName evidence="1">DUF2135 domain-containing protein</fullName>
    </recommendedName>
</protein>
<organism evidence="2">
    <name type="scientific">marine metagenome</name>
    <dbReference type="NCBI Taxonomy" id="408172"/>
    <lineage>
        <taxon>unclassified sequences</taxon>
        <taxon>metagenomes</taxon>
        <taxon>ecological metagenomes</taxon>
    </lineage>
</organism>
<dbReference type="Gene3D" id="2.60.120.380">
    <property type="match status" value="1"/>
</dbReference>
<dbReference type="AlphaFoldDB" id="A0A382RWT3"/>
<proteinExistence type="predicted"/>
<name>A0A382RWT3_9ZZZZ</name>
<evidence type="ECO:0000313" key="2">
    <source>
        <dbReference type="EMBL" id="SVD01625.1"/>
    </source>
</evidence>
<dbReference type="InterPro" id="IPR019220">
    <property type="entry name" value="DUF2135"/>
</dbReference>
<accession>A0A382RWT3</accession>
<sequence>MRVVAYRLIDVGELDIAVQLFEDILEMRPEEPQSYRDLATVLAQRWENPGWRLAHPQQADQDISRAMALLHQVVFGRWDQRLSEIEVIALMELNRLMAKVDRLLPEDRLYIVRPELDPRLAGVLDVGLRIVLNWDSDLTDVDLWVTEPTGNHVFFSHPRSAIGGLLSRDFTQGYGPEEYVLKQPIAGKYAVRAKYYGSRQRTLLGPVTVKAVIFTNWAQLDETKRELTLRLDQVNDMADVGQVWIN</sequence>
<dbReference type="EMBL" id="UINC01124464">
    <property type="protein sequence ID" value="SVD01625.1"/>
    <property type="molecule type" value="Genomic_DNA"/>
</dbReference>
<gene>
    <name evidence="2" type="ORF">METZ01_LOCUS354479</name>
</gene>